<evidence type="ECO:0000259" key="2">
    <source>
        <dbReference type="Pfam" id="PF13505"/>
    </source>
</evidence>
<dbReference type="AlphaFoldDB" id="A0A1J5TE73"/>
<sequence>MLIHIRTCAVALICCLAVSPAFADYESSNSSLIFSGGYSKAKNACDSPWVTVAMAPGGTCRETHTALRLAYNYRFTPIWGFEASYGDLGNATGEGISTVSATSGSLATWSTKAMGWAFAGTATVPITGAFSFFGKVGTVRAEFSESYHANSNTTGAVMQGISINGAPISRQIKNAVTYGAGVQYELNKDFAIRAQYENFGSYDIYSAYGVSNPPRISLSMISAGIVLKF</sequence>
<dbReference type="SUPFAM" id="SSF56925">
    <property type="entry name" value="OMPA-like"/>
    <property type="match status" value="1"/>
</dbReference>
<keyword evidence="1" id="KW-0732">Signal</keyword>
<comment type="caution">
    <text evidence="3">The sequence shown here is derived from an EMBL/GenBank/DDBJ whole genome shotgun (WGS) entry which is preliminary data.</text>
</comment>
<dbReference type="Gene3D" id="2.40.160.20">
    <property type="match status" value="1"/>
</dbReference>
<name>A0A1J5TE73_9ZZZZ</name>
<accession>A0A1J5TE73</accession>
<organism evidence="3">
    <name type="scientific">mine drainage metagenome</name>
    <dbReference type="NCBI Taxonomy" id="410659"/>
    <lineage>
        <taxon>unclassified sequences</taxon>
        <taxon>metagenomes</taxon>
        <taxon>ecological metagenomes</taxon>
    </lineage>
</organism>
<reference evidence="3" key="1">
    <citation type="submission" date="2016-10" db="EMBL/GenBank/DDBJ databases">
        <title>Sequence of Gallionella enrichment culture.</title>
        <authorList>
            <person name="Poehlein A."/>
            <person name="Muehling M."/>
            <person name="Daniel R."/>
        </authorList>
    </citation>
    <scope>NUCLEOTIDE SEQUENCE</scope>
</reference>
<protein>
    <submittedName>
        <fullName evidence="3">OmpA-like transmembrane domain protein</fullName>
    </submittedName>
</protein>
<dbReference type="EMBL" id="MLJW01000011">
    <property type="protein sequence ID" value="OIR14480.1"/>
    <property type="molecule type" value="Genomic_DNA"/>
</dbReference>
<proteinExistence type="predicted"/>
<dbReference type="InterPro" id="IPR027385">
    <property type="entry name" value="Beta-barrel_OMP"/>
</dbReference>
<dbReference type="InterPro" id="IPR011250">
    <property type="entry name" value="OMP/PagP_B-barrel"/>
</dbReference>
<feature type="domain" description="Outer membrane protein beta-barrel" evidence="2">
    <location>
        <begin position="9"/>
        <end position="229"/>
    </location>
</feature>
<evidence type="ECO:0000256" key="1">
    <source>
        <dbReference type="ARBA" id="ARBA00022729"/>
    </source>
</evidence>
<keyword evidence="3" id="KW-0812">Transmembrane</keyword>
<keyword evidence="3" id="KW-0472">Membrane</keyword>
<dbReference type="Pfam" id="PF13505">
    <property type="entry name" value="OMP_b-brl"/>
    <property type="match status" value="1"/>
</dbReference>
<evidence type="ECO:0000313" key="3">
    <source>
        <dbReference type="EMBL" id="OIR14480.1"/>
    </source>
</evidence>
<gene>
    <name evidence="3" type="ORF">GALL_42810</name>
</gene>